<feature type="domain" description="Tyr recombinase" evidence="2">
    <location>
        <begin position="160"/>
        <end position="351"/>
    </location>
</feature>
<reference evidence="3 4" key="1">
    <citation type="journal article" date="2021" name="MSphere">
        <title>Complete Genome Sequencing of Acinetobacter baumannii AC1633 and Acinetobacter nosocomialis AC1530 Unveils a Large Multidrug-Resistant Plasmid Encoding the NDM-1 and OXA-58 Carbapenemases.</title>
        <authorList>
            <person name="Alattraqchi A.G."/>
            <person name="Mohd Rani F."/>
            <person name="A. Rahman N.I."/>
            <person name="Ismail S."/>
            <person name="Cleary D.W."/>
            <person name="Clarke S.C."/>
            <person name="Yeo C.C."/>
        </authorList>
    </citation>
    <scope>NUCLEOTIDE SEQUENCE [LARGE SCALE GENOMIC DNA]</scope>
    <source>
        <strain evidence="3 4">AC1530</strain>
    </source>
</reference>
<dbReference type="AlphaFoldDB" id="A0AB37CRW9"/>
<sequence length="468" mass="53233">MQSNIIKEITPLTERTIVLLDGRHVTVPLYKNFKIDNHDGMTFLLNFNIFSNNNILHKVLSNSVIDLLTTHSISYAATTTRALKKWFESDVYLATTLGLECLDSLNNVSIGYQPFITPLLRKLSKNFKNLVSNDLADFLANSEKWEERNPVYFKLIANDPEKGTFTLQELDSIHSNLNFAFSNASLSLFDYTLSWFLIATGARPVQLSRLKYEDIQIIDNEVMIKMPLAKGEGIVEQGYFLRKAPTILADCIIKYIESSPPPVDEQTNFFKLNPIQISHKTKQIFENLSTYSSRLEAKIPVNAYRFRYTLATRALASGASDQEVARLLTHRSLSCIRYYRASMPELQKPIQDALDVEMNFFAKAFKGKIIPSLDEAKFQESAIADFFRLAGKTIGSCGTQAKCYQNAPIACLTCPYFEPLMDAPWDKLLQYLLEDQAKEQSLRIKEINIQAIRAVKDLISLIESRNNK</sequence>
<dbReference type="InterPro" id="IPR011010">
    <property type="entry name" value="DNA_brk_join_enz"/>
</dbReference>
<proteinExistence type="predicted"/>
<dbReference type="GO" id="GO:0006310">
    <property type="term" value="P:DNA recombination"/>
    <property type="evidence" value="ECO:0007669"/>
    <property type="project" value="UniProtKB-KW"/>
</dbReference>
<dbReference type="RefSeq" id="WP_153518290.1">
    <property type="nucleotide sequence ID" value="NZ_CP045560.1"/>
</dbReference>
<dbReference type="GO" id="GO:0003677">
    <property type="term" value="F:DNA binding"/>
    <property type="evidence" value="ECO:0007669"/>
    <property type="project" value="InterPro"/>
</dbReference>
<accession>A0AB37CRW9</accession>
<keyword evidence="1" id="KW-0233">DNA recombination</keyword>
<dbReference type="GO" id="GO:0015074">
    <property type="term" value="P:DNA integration"/>
    <property type="evidence" value="ECO:0007669"/>
    <property type="project" value="InterPro"/>
</dbReference>
<evidence type="ECO:0000313" key="3">
    <source>
        <dbReference type="EMBL" id="QGA43118.1"/>
    </source>
</evidence>
<dbReference type="Proteomes" id="UP000325778">
    <property type="component" value="Chromosome"/>
</dbReference>
<dbReference type="SUPFAM" id="SSF56349">
    <property type="entry name" value="DNA breaking-rejoining enzymes"/>
    <property type="match status" value="1"/>
</dbReference>
<dbReference type="InterPro" id="IPR002104">
    <property type="entry name" value="Integrase_catalytic"/>
</dbReference>
<dbReference type="PROSITE" id="PS51898">
    <property type="entry name" value="TYR_RECOMBINASE"/>
    <property type="match status" value="1"/>
</dbReference>
<evidence type="ECO:0000259" key="2">
    <source>
        <dbReference type="PROSITE" id="PS51898"/>
    </source>
</evidence>
<dbReference type="EMBL" id="CP045560">
    <property type="protein sequence ID" value="QGA43118.1"/>
    <property type="molecule type" value="Genomic_DNA"/>
</dbReference>
<evidence type="ECO:0000256" key="1">
    <source>
        <dbReference type="ARBA" id="ARBA00023172"/>
    </source>
</evidence>
<dbReference type="Gene3D" id="1.10.443.10">
    <property type="entry name" value="Intergrase catalytic core"/>
    <property type="match status" value="1"/>
</dbReference>
<dbReference type="Pfam" id="PF00589">
    <property type="entry name" value="Phage_integrase"/>
    <property type="match status" value="1"/>
</dbReference>
<dbReference type="InterPro" id="IPR013762">
    <property type="entry name" value="Integrase-like_cat_sf"/>
</dbReference>
<dbReference type="CDD" id="cd00397">
    <property type="entry name" value="DNA_BRE_C"/>
    <property type="match status" value="1"/>
</dbReference>
<organism evidence="3 4">
    <name type="scientific">Acinetobacter nosocomialis</name>
    <dbReference type="NCBI Taxonomy" id="106654"/>
    <lineage>
        <taxon>Bacteria</taxon>
        <taxon>Pseudomonadati</taxon>
        <taxon>Pseudomonadota</taxon>
        <taxon>Gammaproteobacteria</taxon>
        <taxon>Moraxellales</taxon>
        <taxon>Moraxellaceae</taxon>
        <taxon>Acinetobacter</taxon>
        <taxon>Acinetobacter calcoaceticus/baumannii complex</taxon>
    </lineage>
</organism>
<gene>
    <name evidence="3" type="ORF">GD578_04100</name>
</gene>
<name>A0AB37CRW9_ACINO</name>
<evidence type="ECO:0000313" key="4">
    <source>
        <dbReference type="Proteomes" id="UP000325778"/>
    </source>
</evidence>
<protein>
    <submittedName>
        <fullName evidence="3">Tyrosine-type recombinase/integrase</fullName>
    </submittedName>
</protein>